<dbReference type="Gene3D" id="2.30.30.1190">
    <property type="match status" value="1"/>
</dbReference>
<comment type="function">
    <text evidence="1">Transcription repressor.</text>
</comment>
<evidence type="ECO:0000256" key="8">
    <source>
        <dbReference type="ARBA" id="ARBA00023015"/>
    </source>
</evidence>
<dbReference type="PANTHER" id="PTHR46297:SF1">
    <property type="entry name" value="ZINC FINGER CCCH-TYPE WITH G PATCH DOMAIN-CONTAINING PROTEIN"/>
    <property type="match status" value="1"/>
</dbReference>
<evidence type="ECO:0000256" key="9">
    <source>
        <dbReference type="ARBA" id="ARBA00023125"/>
    </source>
</evidence>
<gene>
    <name evidence="16" type="ORF">TCAL_00572</name>
</gene>
<dbReference type="STRING" id="6832.A0A553PAG4"/>
<dbReference type="GO" id="GO:0001227">
    <property type="term" value="F:DNA-binding transcription repressor activity, RNA polymerase II-specific"/>
    <property type="evidence" value="ECO:0007669"/>
    <property type="project" value="TreeGrafter"/>
</dbReference>
<proteinExistence type="predicted"/>
<keyword evidence="10" id="KW-0804">Transcription</keyword>
<feature type="domain" description="G-patch" evidence="15">
    <location>
        <begin position="298"/>
        <end position="356"/>
    </location>
</feature>
<feature type="region of interest" description="Disordered" evidence="13">
    <location>
        <begin position="64"/>
        <end position="85"/>
    </location>
</feature>
<evidence type="ECO:0000259" key="15">
    <source>
        <dbReference type="PROSITE" id="PS50174"/>
    </source>
</evidence>
<keyword evidence="6 12" id="KW-0863">Zinc-finger</keyword>
<comment type="caution">
    <text evidence="16">The sequence shown here is derived from an EMBL/GenBank/DDBJ whole genome shotgun (WGS) entry which is preliminary data.</text>
</comment>
<evidence type="ECO:0000256" key="4">
    <source>
        <dbReference type="ARBA" id="ARBA00022491"/>
    </source>
</evidence>
<feature type="region of interest" description="Disordered" evidence="13">
    <location>
        <begin position="351"/>
        <end position="373"/>
    </location>
</feature>
<dbReference type="OMA" id="QYTRGIG"/>
<dbReference type="PANTHER" id="PTHR46297">
    <property type="entry name" value="ZINC FINGER CCCH-TYPE WITH G PATCH DOMAIN-CONTAINING PROTEIN"/>
    <property type="match status" value="1"/>
</dbReference>
<keyword evidence="7 12" id="KW-0862">Zinc</keyword>
<dbReference type="GO" id="GO:0000978">
    <property type="term" value="F:RNA polymerase II cis-regulatory region sequence-specific DNA binding"/>
    <property type="evidence" value="ECO:0007669"/>
    <property type="project" value="TreeGrafter"/>
</dbReference>
<evidence type="ECO:0000256" key="13">
    <source>
        <dbReference type="SAM" id="MobiDB-lite"/>
    </source>
</evidence>
<feature type="region of interest" description="Disordered" evidence="13">
    <location>
        <begin position="400"/>
        <end position="425"/>
    </location>
</feature>
<dbReference type="GO" id="GO:0005634">
    <property type="term" value="C:nucleus"/>
    <property type="evidence" value="ECO:0007669"/>
    <property type="project" value="UniProtKB-SubCell"/>
</dbReference>
<evidence type="ECO:0000313" key="17">
    <source>
        <dbReference type="Proteomes" id="UP000318571"/>
    </source>
</evidence>
<name>A0A553PAG4_TIGCA</name>
<evidence type="ECO:0000259" key="14">
    <source>
        <dbReference type="PROSITE" id="PS50103"/>
    </source>
</evidence>
<evidence type="ECO:0000256" key="2">
    <source>
        <dbReference type="ARBA" id="ARBA00004123"/>
    </source>
</evidence>
<dbReference type="CDD" id="cd20384">
    <property type="entry name" value="Tudor_ZGPAT"/>
    <property type="match status" value="1"/>
</dbReference>
<dbReference type="GO" id="GO:0008270">
    <property type="term" value="F:zinc ion binding"/>
    <property type="evidence" value="ECO:0007669"/>
    <property type="project" value="UniProtKB-KW"/>
</dbReference>
<evidence type="ECO:0000256" key="12">
    <source>
        <dbReference type="PROSITE-ProRule" id="PRU00723"/>
    </source>
</evidence>
<evidence type="ECO:0000256" key="6">
    <source>
        <dbReference type="ARBA" id="ARBA00022771"/>
    </source>
</evidence>
<evidence type="ECO:0000256" key="5">
    <source>
        <dbReference type="ARBA" id="ARBA00022723"/>
    </source>
</evidence>
<evidence type="ECO:0000256" key="10">
    <source>
        <dbReference type="ARBA" id="ARBA00023163"/>
    </source>
</evidence>
<feature type="zinc finger region" description="C3H1-type" evidence="12">
    <location>
        <begin position="143"/>
        <end position="171"/>
    </location>
</feature>
<dbReference type="EMBL" id="VCGU01000005">
    <property type="protein sequence ID" value="TRY74656.1"/>
    <property type="molecule type" value="Genomic_DNA"/>
</dbReference>
<dbReference type="InterPro" id="IPR000571">
    <property type="entry name" value="Znf_CCCH"/>
</dbReference>
<accession>A0A553PAG4</accession>
<keyword evidence="11" id="KW-0539">Nucleus</keyword>
<comment type="subcellular location">
    <subcellularLocation>
        <location evidence="2">Nucleus</location>
    </subcellularLocation>
</comment>
<dbReference type="SMART" id="SM00356">
    <property type="entry name" value="ZnF_C3H1"/>
    <property type="match status" value="1"/>
</dbReference>
<keyword evidence="4" id="KW-0678">Repressor</keyword>
<keyword evidence="17" id="KW-1185">Reference proteome</keyword>
<dbReference type="InterPro" id="IPR000467">
    <property type="entry name" value="G_patch_dom"/>
</dbReference>
<evidence type="ECO:0000256" key="3">
    <source>
        <dbReference type="ARBA" id="ARBA00022414"/>
    </source>
</evidence>
<evidence type="ECO:0000256" key="11">
    <source>
        <dbReference type="ARBA" id="ARBA00023242"/>
    </source>
</evidence>
<organism evidence="16 17">
    <name type="scientific">Tigriopus californicus</name>
    <name type="common">Marine copepod</name>
    <dbReference type="NCBI Taxonomy" id="6832"/>
    <lineage>
        <taxon>Eukaryota</taxon>
        <taxon>Metazoa</taxon>
        <taxon>Ecdysozoa</taxon>
        <taxon>Arthropoda</taxon>
        <taxon>Crustacea</taxon>
        <taxon>Multicrustacea</taxon>
        <taxon>Hexanauplia</taxon>
        <taxon>Copepoda</taxon>
        <taxon>Harpacticoida</taxon>
        <taxon>Harpacticidae</taxon>
        <taxon>Tigriopus</taxon>
    </lineage>
</organism>
<evidence type="ECO:0000256" key="7">
    <source>
        <dbReference type="ARBA" id="ARBA00022833"/>
    </source>
</evidence>
<protein>
    <recommendedName>
        <fullName evidence="3">Zinc finger CCCH-type with G patch domain-containing protein</fullName>
    </recommendedName>
</protein>
<dbReference type="AlphaFoldDB" id="A0A553PAG4"/>
<dbReference type="PROSITE" id="PS50103">
    <property type="entry name" value="ZF_C3H1"/>
    <property type="match status" value="1"/>
</dbReference>
<dbReference type="OrthoDB" id="5842926at2759"/>
<evidence type="ECO:0000256" key="1">
    <source>
        <dbReference type="ARBA" id="ARBA00004062"/>
    </source>
</evidence>
<dbReference type="PROSITE" id="PS50174">
    <property type="entry name" value="G_PATCH"/>
    <property type="match status" value="1"/>
</dbReference>
<feature type="domain" description="C3H1-type" evidence="14">
    <location>
        <begin position="143"/>
        <end position="171"/>
    </location>
</feature>
<dbReference type="Proteomes" id="UP000318571">
    <property type="component" value="Chromosome 2"/>
</dbReference>
<dbReference type="Pfam" id="PF01585">
    <property type="entry name" value="G-patch"/>
    <property type="match status" value="1"/>
</dbReference>
<feature type="region of interest" description="Disordered" evidence="13">
    <location>
        <begin position="242"/>
        <end position="262"/>
    </location>
</feature>
<evidence type="ECO:0000313" key="16">
    <source>
        <dbReference type="EMBL" id="TRY74656.1"/>
    </source>
</evidence>
<keyword evidence="8" id="KW-0805">Transcription regulation</keyword>
<reference evidence="16 17" key="1">
    <citation type="journal article" date="2018" name="Nat. Ecol. Evol.">
        <title>Genomic signatures of mitonuclear coevolution across populations of Tigriopus californicus.</title>
        <authorList>
            <person name="Barreto F.S."/>
            <person name="Watson E.T."/>
            <person name="Lima T.G."/>
            <person name="Willett C.S."/>
            <person name="Edmands S."/>
            <person name="Li W."/>
            <person name="Burton R.S."/>
        </authorList>
    </citation>
    <scope>NUCLEOTIDE SEQUENCE [LARGE SCALE GENOMIC DNA]</scope>
    <source>
        <strain evidence="16 17">San Diego</strain>
    </source>
</reference>
<keyword evidence="5 12" id="KW-0479">Metal-binding</keyword>
<sequence length="504" mass="55951">MSEELESSIKVYETQLKQVQDALASDLGNVELSALVQDLSNLIDLSKQSLLEFKKKELIALLDHSNPNNKDHTEDIPASKNSDGEADECLDLSHLEGMKCRAPHVMIESSSMHNGIIFQIEHDSLDGSMAKAKVRVVFSHPTSLSMVPCRFFMDGRCRFEDSECKYSHGESVFLSDLAEYEEPDFTQVKPGSAILAKTEGDPLWKHASVEGIEDQVVHLRLLHDHSNIHSLPLESILPLLANDTEDNEGNDDNDSEAKEHDVSCTVSDATLNESDFAPNASLLGTLSSAVLGDWEKHTKGIGSRLMMKMGYITGSGLGKTCEGRVEPVSATVYPPGKSLDWCMDKREEAGGGDALSVENSMKKQKRMEERKSRRKYYQAKQKQAREESLFSFINTLGQDPGAGLRKSKSVANTSQTKGDKPKHPKANLNVESFKLSEEIRKTQRDLQTLQGTHQRHKGKDAATAAAVHAKIRLKQKHLKSLQNRESHVQGMKNHQAGHKKLSIF</sequence>
<dbReference type="SMART" id="SM00443">
    <property type="entry name" value="G_patch"/>
    <property type="match status" value="1"/>
</dbReference>
<keyword evidence="9" id="KW-0238">DNA-binding</keyword>
<feature type="compositionally biased region" description="Acidic residues" evidence="13">
    <location>
        <begin position="243"/>
        <end position="254"/>
    </location>
</feature>